<name>A0A8X8C4S5_POPTO</name>
<dbReference type="EMBL" id="JAAWWB010000036">
    <property type="protein sequence ID" value="KAG6739644.1"/>
    <property type="molecule type" value="Genomic_DNA"/>
</dbReference>
<dbReference type="PANTHER" id="PTHR43033:SF5">
    <property type="entry name" value="TRNA(ILE)-LYSIDINE SYNTHETASE"/>
    <property type="match status" value="1"/>
</dbReference>
<accession>A0A8X8C4S5</accession>
<dbReference type="InterPro" id="IPR012795">
    <property type="entry name" value="tRNA_Ile_lys_synt_N"/>
</dbReference>
<evidence type="ECO:0000259" key="7">
    <source>
        <dbReference type="Pfam" id="PF01171"/>
    </source>
</evidence>
<comment type="catalytic activity">
    <reaction evidence="6">
        <text>cytidine(34) in tRNA(Ile2) + L-lysine + ATP = lysidine(34) in tRNA(Ile2) + AMP + diphosphate + H(+)</text>
        <dbReference type="Rhea" id="RHEA:43744"/>
        <dbReference type="Rhea" id="RHEA-COMP:10625"/>
        <dbReference type="Rhea" id="RHEA-COMP:10670"/>
        <dbReference type="ChEBI" id="CHEBI:15378"/>
        <dbReference type="ChEBI" id="CHEBI:30616"/>
        <dbReference type="ChEBI" id="CHEBI:32551"/>
        <dbReference type="ChEBI" id="CHEBI:33019"/>
        <dbReference type="ChEBI" id="CHEBI:82748"/>
        <dbReference type="ChEBI" id="CHEBI:83665"/>
        <dbReference type="ChEBI" id="CHEBI:456215"/>
        <dbReference type="EC" id="6.3.4.19"/>
    </reaction>
</comment>
<dbReference type="Pfam" id="PF01171">
    <property type="entry name" value="ATP_bind_3"/>
    <property type="match status" value="1"/>
</dbReference>
<dbReference type="AlphaFoldDB" id="A0A8X8C4S5"/>
<dbReference type="GO" id="GO:0008033">
    <property type="term" value="P:tRNA processing"/>
    <property type="evidence" value="ECO:0007669"/>
    <property type="project" value="UniProtKB-KW"/>
</dbReference>
<evidence type="ECO:0000256" key="5">
    <source>
        <dbReference type="ARBA" id="ARBA00022840"/>
    </source>
</evidence>
<keyword evidence="2" id="KW-0436">Ligase</keyword>
<evidence type="ECO:0000256" key="3">
    <source>
        <dbReference type="ARBA" id="ARBA00022694"/>
    </source>
</evidence>
<dbReference type="Proteomes" id="UP000886885">
    <property type="component" value="Chromosome 18D"/>
</dbReference>
<sequence length="705" mass="78820">MARGLILTTQARATTTSFTTRLSVAKPKCKNPLPYRLHLPSRVSSTRFFCCKCSVSQDPIVITEYKQSFSQRMAMAGLKPHHRIAIGVSGGPDSMALCFLTAGWKTDGADANAVGKSDDGFINGILGVIVDHGLREESNEEAHIVSSRVTEMGIRCEIAKCSWLDGRPKQGHLLEEAREKRYEVFQNVCTKHQIEVLLIAHHADDQAELFILRLSRNSGVLGLAGMAFTSQMFSKSTHLYREGSKNKGILIVRPLLHFSKEILYKICQESGQDWVEDPTNQNTVYARNRIRMSLGNLSSYTFQSELQGVISACRRTRAYVDQICNNLINQAVSIIDQHGYAIVDLEILNPSKVTDICLSKFVALILQYVSQRNRPIRGSTSKLLLHYIRTVPCKTSFTAAGCYLCPAPRSRGTKILVCCSVDCPLNSKMELIYPFLNGEQKQYFRNELEQIIADGKSYSNHFVPDASDVHFLDASESVISEAKTLNIISESTYRDILLLKRDEIKHFKLKAEDKVDYKSKNKVESIIASPSELLQPGKACYFMNRFWITWKLSNHVSVGEGTENCVVDLGGETQECHSCSCRIGHDKVAEVRRMSESDWLYLAKLSKCPSLDNLQQQKVLSSSTMEQISEKRSLHLENLELSAQKALEVLKLIPVAARRSLPVLVNHQGLLLSIPSIGFKRCPCLTVSCEFKPLVPLGGGHSSFM</sequence>
<evidence type="ECO:0000313" key="8">
    <source>
        <dbReference type="EMBL" id="KAG6739644.1"/>
    </source>
</evidence>
<gene>
    <name evidence="8" type="ORF">POTOM_057247</name>
</gene>
<proteinExistence type="inferred from homology"/>
<dbReference type="NCBIfam" id="TIGR02432">
    <property type="entry name" value="lysidine_TilS_N"/>
    <property type="match status" value="1"/>
</dbReference>
<dbReference type="InterPro" id="IPR012094">
    <property type="entry name" value="tRNA_Ile_lys_synt"/>
</dbReference>
<dbReference type="PANTHER" id="PTHR43033">
    <property type="entry name" value="TRNA(ILE)-LYSIDINE SYNTHASE-RELATED"/>
    <property type="match status" value="1"/>
</dbReference>
<organism evidence="8 9">
    <name type="scientific">Populus tomentosa</name>
    <name type="common">Chinese white poplar</name>
    <dbReference type="NCBI Taxonomy" id="118781"/>
    <lineage>
        <taxon>Eukaryota</taxon>
        <taxon>Viridiplantae</taxon>
        <taxon>Streptophyta</taxon>
        <taxon>Embryophyta</taxon>
        <taxon>Tracheophyta</taxon>
        <taxon>Spermatophyta</taxon>
        <taxon>Magnoliopsida</taxon>
        <taxon>eudicotyledons</taxon>
        <taxon>Gunneridae</taxon>
        <taxon>Pentapetalae</taxon>
        <taxon>rosids</taxon>
        <taxon>fabids</taxon>
        <taxon>Malpighiales</taxon>
        <taxon>Salicaceae</taxon>
        <taxon>Saliceae</taxon>
        <taxon>Populus</taxon>
    </lineage>
</organism>
<dbReference type="InterPro" id="IPR011063">
    <property type="entry name" value="TilS/TtcA_N"/>
</dbReference>
<evidence type="ECO:0000313" key="9">
    <source>
        <dbReference type="Proteomes" id="UP000886885"/>
    </source>
</evidence>
<keyword evidence="5" id="KW-0067">ATP-binding</keyword>
<keyword evidence="9" id="KW-1185">Reference proteome</keyword>
<evidence type="ECO:0000256" key="4">
    <source>
        <dbReference type="ARBA" id="ARBA00022741"/>
    </source>
</evidence>
<keyword evidence="3" id="KW-0819">tRNA processing</keyword>
<protein>
    <recommendedName>
        <fullName evidence="1">tRNA(Ile)-lysidine synthetase</fullName>
        <ecNumber evidence="1">6.3.4.19</ecNumber>
    </recommendedName>
</protein>
<dbReference type="GO" id="GO:0005524">
    <property type="term" value="F:ATP binding"/>
    <property type="evidence" value="ECO:0007669"/>
    <property type="project" value="UniProtKB-KW"/>
</dbReference>
<dbReference type="CDD" id="cd01992">
    <property type="entry name" value="TilS_N"/>
    <property type="match status" value="1"/>
</dbReference>
<keyword evidence="4" id="KW-0547">Nucleotide-binding</keyword>
<evidence type="ECO:0000256" key="1">
    <source>
        <dbReference type="ARBA" id="ARBA00013267"/>
    </source>
</evidence>
<dbReference type="EC" id="6.3.4.19" evidence="1"/>
<dbReference type="HAMAP" id="MF_01161">
    <property type="entry name" value="tRNA_Ile_lys_synt"/>
    <property type="match status" value="1"/>
</dbReference>
<evidence type="ECO:0000256" key="2">
    <source>
        <dbReference type="ARBA" id="ARBA00022598"/>
    </source>
</evidence>
<reference evidence="8" key="1">
    <citation type="journal article" date="2020" name="bioRxiv">
        <title>Hybrid origin of Populus tomentosa Carr. identified through genome sequencing and phylogenomic analysis.</title>
        <authorList>
            <person name="An X."/>
            <person name="Gao K."/>
            <person name="Chen Z."/>
            <person name="Li J."/>
            <person name="Yang X."/>
            <person name="Yang X."/>
            <person name="Zhou J."/>
            <person name="Guo T."/>
            <person name="Zhao T."/>
            <person name="Huang S."/>
            <person name="Miao D."/>
            <person name="Khan W.U."/>
            <person name="Rao P."/>
            <person name="Ye M."/>
            <person name="Lei B."/>
            <person name="Liao W."/>
            <person name="Wang J."/>
            <person name="Ji L."/>
            <person name="Li Y."/>
            <person name="Guo B."/>
            <person name="Mustafa N.S."/>
            <person name="Li S."/>
            <person name="Yun Q."/>
            <person name="Keller S.R."/>
            <person name="Mao J."/>
            <person name="Zhang R."/>
            <person name="Strauss S.H."/>
        </authorList>
    </citation>
    <scope>NUCLEOTIDE SEQUENCE</scope>
    <source>
        <strain evidence="8">GM15</strain>
        <tissue evidence="8">Leaf</tissue>
    </source>
</reference>
<comment type="caution">
    <text evidence="8">The sequence shown here is derived from an EMBL/GenBank/DDBJ whole genome shotgun (WGS) entry which is preliminary data.</text>
</comment>
<dbReference type="GO" id="GO:0032267">
    <property type="term" value="F:tRNA(Ile)-lysidine synthase activity"/>
    <property type="evidence" value="ECO:0007669"/>
    <property type="project" value="UniProtKB-EC"/>
</dbReference>
<dbReference type="OrthoDB" id="198857at2759"/>
<evidence type="ECO:0000256" key="6">
    <source>
        <dbReference type="ARBA" id="ARBA00048539"/>
    </source>
</evidence>
<feature type="domain" description="tRNA(Ile)-lysidine/2-thiocytidine synthase N-terminal" evidence="7">
    <location>
        <begin position="84"/>
        <end position="292"/>
    </location>
</feature>